<dbReference type="SUPFAM" id="SSF54862">
    <property type="entry name" value="4Fe-4S ferredoxins"/>
    <property type="match status" value="1"/>
</dbReference>
<dbReference type="PATRIC" id="fig|329854.7.peg.661"/>
<comment type="caution">
    <text evidence="5">The sequence shown here is derived from an EMBL/GenBank/DDBJ whole genome shotgun (WGS) entry which is preliminary data.</text>
</comment>
<dbReference type="Gene3D" id="3.30.70.20">
    <property type="match status" value="1"/>
</dbReference>
<protein>
    <submittedName>
        <fullName evidence="5">4Fe-4S binding domain protein</fullName>
    </submittedName>
</protein>
<evidence type="ECO:0000313" key="6">
    <source>
        <dbReference type="Proteomes" id="UP000070319"/>
    </source>
</evidence>
<keyword evidence="3" id="KW-0411">Iron-sulfur</keyword>
<evidence type="ECO:0000256" key="2">
    <source>
        <dbReference type="ARBA" id="ARBA00023004"/>
    </source>
</evidence>
<gene>
    <name evidence="5" type="ORF">HMPREF2531_00659</name>
</gene>
<dbReference type="GO" id="GO:0051536">
    <property type="term" value="F:iron-sulfur cluster binding"/>
    <property type="evidence" value="ECO:0007669"/>
    <property type="project" value="UniProtKB-KW"/>
</dbReference>
<dbReference type="InterPro" id="IPR017896">
    <property type="entry name" value="4Fe4S_Fe-S-bd"/>
</dbReference>
<feature type="domain" description="4Fe-4S ferredoxin-type" evidence="4">
    <location>
        <begin position="40"/>
        <end position="71"/>
    </location>
</feature>
<dbReference type="PANTHER" id="PTHR43193">
    <property type="match status" value="1"/>
</dbReference>
<dbReference type="InterPro" id="IPR052977">
    <property type="entry name" value="Polyferredoxin-like_ET"/>
</dbReference>
<evidence type="ECO:0000256" key="3">
    <source>
        <dbReference type="ARBA" id="ARBA00023014"/>
    </source>
</evidence>
<reference evidence="5 6" key="1">
    <citation type="submission" date="2016-02" db="EMBL/GenBank/DDBJ databases">
        <authorList>
            <person name="Wen L."/>
            <person name="He K."/>
            <person name="Yang H."/>
        </authorList>
    </citation>
    <scope>NUCLEOTIDE SEQUENCE [LARGE SCALE GENOMIC DNA]</scope>
    <source>
        <strain evidence="5 6">KLE1704</strain>
    </source>
</reference>
<keyword evidence="1" id="KW-0479">Metal-binding</keyword>
<dbReference type="EMBL" id="LTDF01000043">
    <property type="protein sequence ID" value="KXT54737.1"/>
    <property type="molecule type" value="Genomic_DNA"/>
</dbReference>
<organism evidence="5">
    <name type="scientific">Bacteroides intestinalis</name>
    <dbReference type="NCBI Taxonomy" id="329854"/>
    <lineage>
        <taxon>Bacteria</taxon>
        <taxon>Pseudomonadati</taxon>
        <taxon>Bacteroidota</taxon>
        <taxon>Bacteroidia</taxon>
        <taxon>Bacteroidales</taxon>
        <taxon>Bacteroidaceae</taxon>
        <taxon>Bacteroides</taxon>
    </lineage>
</organism>
<feature type="domain" description="4Fe-4S ferredoxin-type" evidence="4">
    <location>
        <begin position="4"/>
        <end position="35"/>
    </location>
</feature>
<dbReference type="Pfam" id="PF12838">
    <property type="entry name" value="Fer4_7"/>
    <property type="match status" value="1"/>
</dbReference>
<name>A0A139LTF7_9BACE</name>
<dbReference type="GO" id="GO:0046872">
    <property type="term" value="F:metal ion binding"/>
    <property type="evidence" value="ECO:0007669"/>
    <property type="project" value="UniProtKB-KW"/>
</dbReference>
<dbReference type="InterPro" id="IPR017900">
    <property type="entry name" value="4Fe4S_Fe_S_CS"/>
</dbReference>
<dbReference type="PANTHER" id="PTHR43193:SF2">
    <property type="entry name" value="POLYFERREDOXIN PROTEIN FWDF"/>
    <property type="match status" value="1"/>
</dbReference>
<dbReference type="PROSITE" id="PS51379">
    <property type="entry name" value="4FE4S_FER_2"/>
    <property type="match status" value="2"/>
</dbReference>
<evidence type="ECO:0000259" key="4">
    <source>
        <dbReference type="PROSITE" id="PS51379"/>
    </source>
</evidence>
<dbReference type="PROSITE" id="PS00198">
    <property type="entry name" value="4FE4S_FER_1"/>
    <property type="match status" value="1"/>
</dbReference>
<dbReference type="Proteomes" id="UP000070319">
    <property type="component" value="Unassembled WGS sequence"/>
</dbReference>
<dbReference type="AlphaFoldDB" id="A0A139LTF7"/>
<dbReference type="RefSeq" id="WP_061434040.1">
    <property type="nucleotide sequence ID" value="NZ_KQ968678.1"/>
</dbReference>
<evidence type="ECO:0000256" key="1">
    <source>
        <dbReference type="ARBA" id="ARBA00022723"/>
    </source>
</evidence>
<proteinExistence type="predicted"/>
<sequence>MKFKSYIFTKEKKNCTGCGACACICSHMALTMQEDEEGFYYPFLNREKCVHCGLCDVICPVMSNSHQANEYLNEKSYLVTSKSPEYGLNSATIGLCTWIGQWYILHGGYVFGVVLDEEDWKAKYVCVHDLVTLEKTRNSKYLQSNASETYGEVKKMLLAKEQVLYIGTPCQIAGLKSFLRKSYENLLTIDIICHGVFSSKLMPLEVAYWENKFQGRLSNFRFRSKRIYPWSLGGVVNFDITDSEGRKKHVERHAKASPTYRSFAYSGDGKNYNIRESCYDCPFRDKGRYGDLTVGDAWGHAARYKRLFNINNRKNGISSLLCNTGKGKKIVDLLSDEFILTPVLASETFSQDALLPANRLIPPERYTIYQNPESLSYVDLVESVLHVDLEQAYRSFKRDYLRTRIKQFVKERILNLKCLLLIY</sequence>
<dbReference type="Pfam" id="PF04432">
    <property type="entry name" value="FrhB_FdhB_C"/>
    <property type="match status" value="1"/>
</dbReference>
<dbReference type="InterPro" id="IPR007525">
    <property type="entry name" value="FrhB_FdhB_C"/>
</dbReference>
<accession>A0A139LTF7</accession>
<evidence type="ECO:0000313" key="5">
    <source>
        <dbReference type="EMBL" id="KXT54737.1"/>
    </source>
</evidence>
<keyword evidence="2" id="KW-0408">Iron</keyword>